<reference evidence="1" key="1">
    <citation type="submission" date="2021-02" db="EMBL/GenBank/DDBJ databases">
        <authorList>
            <person name="Nowell W R."/>
        </authorList>
    </citation>
    <scope>NUCLEOTIDE SEQUENCE</scope>
    <source>
        <strain evidence="1">Ploen Becks lab</strain>
    </source>
</reference>
<name>A0A814ISH3_9BILA</name>
<dbReference type="OrthoDB" id="10460527at2759"/>
<gene>
    <name evidence="1" type="ORF">OXX778_LOCUS17686</name>
</gene>
<evidence type="ECO:0000313" key="1">
    <source>
        <dbReference type="EMBL" id="CAF1027390.1"/>
    </source>
</evidence>
<sequence length="261" mass="31245">MGQESSSNSIKIKTIYQQKYDDIIQINFNILDNKLRLLNNKIVKTRKELINDFDILETSLKKYLDDSMLIKSKILNKKSSILTSLNLNRTKKVFFIQNFKSINEILNENFFYLTRNFSLFEKIKYLKFYNSFEELKTNYIDDQCYNYIIIPLSRYKIFYCCANFYKKSFLKITDMNGVELHRRAINPNFYYSKFVLYGKHIAGIYSDIKSGMNLIEIYNDELEIMASKLFNHKLDLVYMGVNELVCKSKENFNLYFFLNLR</sequence>
<dbReference type="EMBL" id="CAJNOC010004600">
    <property type="protein sequence ID" value="CAF1027390.1"/>
    <property type="molecule type" value="Genomic_DNA"/>
</dbReference>
<keyword evidence="2" id="KW-1185">Reference proteome</keyword>
<dbReference type="AlphaFoldDB" id="A0A814ISH3"/>
<accession>A0A814ISH3</accession>
<comment type="caution">
    <text evidence="1">The sequence shown here is derived from an EMBL/GenBank/DDBJ whole genome shotgun (WGS) entry which is preliminary data.</text>
</comment>
<evidence type="ECO:0000313" key="2">
    <source>
        <dbReference type="Proteomes" id="UP000663879"/>
    </source>
</evidence>
<protein>
    <submittedName>
        <fullName evidence="1">Uncharacterized protein</fullName>
    </submittedName>
</protein>
<organism evidence="1 2">
    <name type="scientific">Brachionus calyciflorus</name>
    <dbReference type="NCBI Taxonomy" id="104777"/>
    <lineage>
        <taxon>Eukaryota</taxon>
        <taxon>Metazoa</taxon>
        <taxon>Spiralia</taxon>
        <taxon>Gnathifera</taxon>
        <taxon>Rotifera</taxon>
        <taxon>Eurotatoria</taxon>
        <taxon>Monogononta</taxon>
        <taxon>Pseudotrocha</taxon>
        <taxon>Ploima</taxon>
        <taxon>Brachionidae</taxon>
        <taxon>Brachionus</taxon>
    </lineage>
</organism>
<proteinExistence type="predicted"/>
<dbReference type="Proteomes" id="UP000663879">
    <property type="component" value="Unassembled WGS sequence"/>
</dbReference>